<dbReference type="SUPFAM" id="SSF55031">
    <property type="entry name" value="Bacterial exopeptidase dimerisation domain"/>
    <property type="match status" value="1"/>
</dbReference>
<reference evidence="7" key="1">
    <citation type="journal article" date="2019" name="Int. J. Syst. Evol. Microbiol.">
        <title>The Global Catalogue of Microorganisms (GCM) 10K type strain sequencing project: providing services to taxonomists for standard genome sequencing and annotation.</title>
        <authorList>
            <consortium name="The Broad Institute Genomics Platform"/>
            <consortium name="The Broad Institute Genome Sequencing Center for Infectious Disease"/>
            <person name="Wu L."/>
            <person name="Ma J."/>
        </authorList>
    </citation>
    <scope>NUCLEOTIDE SEQUENCE [LARGE SCALE GENOMIC DNA]</scope>
    <source>
        <strain evidence="7">CCM 7756</strain>
    </source>
</reference>
<dbReference type="Gene3D" id="3.30.70.360">
    <property type="match status" value="1"/>
</dbReference>
<evidence type="ECO:0000313" key="6">
    <source>
        <dbReference type="EMBL" id="MFC3389105.1"/>
    </source>
</evidence>
<comment type="cofactor">
    <cofactor evidence="1">
        <name>Zn(2+)</name>
        <dbReference type="ChEBI" id="CHEBI:29105"/>
    </cofactor>
</comment>
<evidence type="ECO:0000256" key="2">
    <source>
        <dbReference type="ARBA" id="ARBA00022723"/>
    </source>
</evidence>
<dbReference type="PANTHER" id="PTHR43808:SF9">
    <property type="entry name" value="BLL0789 PROTEIN"/>
    <property type="match status" value="1"/>
</dbReference>
<keyword evidence="7" id="KW-1185">Reference proteome</keyword>
<dbReference type="Proteomes" id="UP001595637">
    <property type="component" value="Unassembled WGS sequence"/>
</dbReference>
<dbReference type="PANTHER" id="PTHR43808">
    <property type="entry name" value="ACETYLORNITHINE DEACETYLASE"/>
    <property type="match status" value="1"/>
</dbReference>
<comment type="caution">
    <text evidence="6">The sequence shown here is derived from an EMBL/GenBank/DDBJ whole genome shotgun (WGS) entry which is preliminary data.</text>
</comment>
<dbReference type="InterPro" id="IPR001261">
    <property type="entry name" value="ArgE/DapE_CS"/>
</dbReference>
<protein>
    <submittedName>
        <fullName evidence="6">M20 family metallopeptidase</fullName>
    </submittedName>
</protein>
<evidence type="ECO:0000259" key="5">
    <source>
        <dbReference type="Pfam" id="PF07687"/>
    </source>
</evidence>
<dbReference type="Gene3D" id="3.40.630.10">
    <property type="entry name" value="Zn peptidases"/>
    <property type="match status" value="1"/>
</dbReference>
<dbReference type="InterPro" id="IPR011650">
    <property type="entry name" value="Peptidase_M20_dimer"/>
</dbReference>
<sequence>MDEITLFMENNKEAIIKDIKYLVASDSPSDNKTLADACKERIQKLLKTYFGYAAEEIEQEEYGDHLKFVYGEGDETILILSHYDTVWDEGNLDLVEADNKIYGPGILDMKGGLVQTIWALKAIKDLYLPLNKSIVFLCTSDEEVGSPTSEALITKEASNSTAVLVTEPPEAKTKALKSGRKGSSRYYVDIHGRAAHSGNNHEDGINAIREAAQHIVDLESMTDYDKGTTINVGSIEGGGKLNVIPDHARFGVNVRVETEEEQSRIDDYMKHLFSYTEGIEIEVSGGVNRPPMVKDENTITLLAHAQEAADEIGIGEIKDAFVGGGSDANFTANLGVPTLDGLGAVGLGIHAHNEHIIADEIPERTSFLCRLILSL</sequence>
<dbReference type="InterPro" id="IPR036264">
    <property type="entry name" value="Bact_exopeptidase_dim_dom"/>
</dbReference>
<accession>A0ABV7N977</accession>
<keyword evidence="2" id="KW-0479">Metal-binding</keyword>
<evidence type="ECO:0000256" key="1">
    <source>
        <dbReference type="ARBA" id="ARBA00001947"/>
    </source>
</evidence>
<dbReference type="PROSITE" id="PS00758">
    <property type="entry name" value="ARGE_DAPE_CPG2_1"/>
    <property type="match status" value="1"/>
</dbReference>
<proteinExistence type="predicted"/>
<evidence type="ECO:0000313" key="7">
    <source>
        <dbReference type="Proteomes" id="UP001595637"/>
    </source>
</evidence>
<dbReference type="InterPro" id="IPR002933">
    <property type="entry name" value="Peptidase_M20"/>
</dbReference>
<dbReference type="PIRSF" id="PIRSF037238">
    <property type="entry name" value="Carboxypeptidase_G2"/>
    <property type="match status" value="1"/>
</dbReference>
<dbReference type="CDD" id="cd03885">
    <property type="entry name" value="M20_CPDG2"/>
    <property type="match status" value="1"/>
</dbReference>
<keyword evidence="3" id="KW-0378">Hydrolase</keyword>
<dbReference type="RefSeq" id="WP_380655624.1">
    <property type="nucleotide sequence ID" value="NZ_JBHRVQ010000001.1"/>
</dbReference>
<dbReference type="InterPro" id="IPR017150">
    <property type="entry name" value="Pept_M20_glutamate_carboxypep"/>
</dbReference>
<dbReference type="Pfam" id="PF07687">
    <property type="entry name" value="M20_dimer"/>
    <property type="match status" value="1"/>
</dbReference>
<dbReference type="InterPro" id="IPR050072">
    <property type="entry name" value="Peptidase_M20A"/>
</dbReference>
<feature type="domain" description="Peptidase M20 dimerisation" evidence="5">
    <location>
        <begin position="179"/>
        <end position="273"/>
    </location>
</feature>
<dbReference type="SUPFAM" id="SSF53187">
    <property type="entry name" value="Zn-dependent exopeptidases"/>
    <property type="match status" value="1"/>
</dbReference>
<dbReference type="EMBL" id="JBHRVQ010000001">
    <property type="protein sequence ID" value="MFC3389105.1"/>
    <property type="molecule type" value="Genomic_DNA"/>
</dbReference>
<evidence type="ECO:0000256" key="4">
    <source>
        <dbReference type="ARBA" id="ARBA00022833"/>
    </source>
</evidence>
<keyword evidence="4" id="KW-0862">Zinc</keyword>
<name>A0ABV7N977_9STAP</name>
<organism evidence="6 7">
    <name type="scientific">Salinicoccus sesuvii</name>
    <dbReference type="NCBI Taxonomy" id="868281"/>
    <lineage>
        <taxon>Bacteria</taxon>
        <taxon>Bacillati</taxon>
        <taxon>Bacillota</taxon>
        <taxon>Bacilli</taxon>
        <taxon>Bacillales</taxon>
        <taxon>Staphylococcaceae</taxon>
        <taxon>Salinicoccus</taxon>
    </lineage>
</organism>
<evidence type="ECO:0000256" key="3">
    <source>
        <dbReference type="ARBA" id="ARBA00022801"/>
    </source>
</evidence>
<dbReference type="Pfam" id="PF01546">
    <property type="entry name" value="Peptidase_M20"/>
    <property type="match status" value="1"/>
</dbReference>
<gene>
    <name evidence="6" type="ORF">ACFOEO_11010</name>
</gene>